<proteinExistence type="predicted"/>
<dbReference type="Proteomes" id="UP001456524">
    <property type="component" value="Unassembled WGS sequence"/>
</dbReference>
<sequence length="341" mass="37992">MDPEDWAALSATEKEQVATIFGLAPDAGLDRIQASLEQVPGFNGDTWSALQEQMPVFCEPNAQVDAQWAVRLRDGGFSSQQFPPWAVASEFGTIILALQLLFILDPEEAVNVSECESSDSELALDTNSRIVKDFRQSSTRLAHLGAMHTAWFAMIHDNELFGGHFGILVNNNAFTSREGRRDEHGTIWTVEIQEDVVDWQSFFRLAFGPIDLRGEPAGYTSSLQIFVVGALPAYLSVRFDQDSASPCDLFPRADSMLPMRREDGFSVLMRVRWAGGLYCVKVDDEWALVLVFDWGDGEGCVGVSFSGDWATDPPLKKNRATIERGLKRSGFKPLLMLFRRV</sequence>
<dbReference type="EMBL" id="JBBWUH010000005">
    <property type="protein sequence ID" value="KAK8167118.1"/>
    <property type="molecule type" value="Genomic_DNA"/>
</dbReference>
<keyword evidence="2" id="KW-1185">Reference proteome</keyword>
<gene>
    <name evidence="1" type="ORF">IWX90DRAFT_415455</name>
</gene>
<protein>
    <submittedName>
        <fullName evidence="1">Uncharacterized protein</fullName>
    </submittedName>
</protein>
<comment type="caution">
    <text evidence="1">The sequence shown here is derived from an EMBL/GenBank/DDBJ whole genome shotgun (WGS) entry which is preliminary data.</text>
</comment>
<evidence type="ECO:0000313" key="2">
    <source>
        <dbReference type="Proteomes" id="UP001456524"/>
    </source>
</evidence>
<accession>A0ABR1XV86</accession>
<name>A0ABR1XV86_9PEZI</name>
<evidence type="ECO:0000313" key="1">
    <source>
        <dbReference type="EMBL" id="KAK8167118.1"/>
    </source>
</evidence>
<organism evidence="1 2">
    <name type="scientific">Phyllosticta citrichinensis</name>
    <dbReference type="NCBI Taxonomy" id="1130410"/>
    <lineage>
        <taxon>Eukaryota</taxon>
        <taxon>Fungi</taxon>
        <taxon>Dikarya</taxon>
        <taxon>Ascomycota</taxon>
        <taxon>Pezizomycotina</taxon>
        <taxon>Dothideomycetes</taxon>
        <taxon>Dothideomycetes incertae sedis</taxon>
        <taxon>Botryosphaeriales</taxon>
        <taxon>Phyllostictaceae</taxon>
        <taxon>Phyllosticta</taxon>
    </lineage>
</organism>
<reference evidence="1 2" key="1">
    <citation type="journal article" date="2022" name="G3 (Bethesda)">
        <title>Enemy or ally: a genomic approach to elucidate the lifestyle of Phyllosticta citrichinaensis.</title>
        <authorList>
            <person name="Buijs V.A."/>
            <person name="Groenewald J.Z."/>
            <person name="Haridas S."/>
            <person name="LaButti K.M."/>
            <person name="Lipzen A."/>
            <person name="Martin F.M."/>
            <person name="Barry K."/>
            <person name="Grigoriev I.V."/>
            <person name="Crous P.W."/>
            <person name="Seidl M.F."/>
        </authorList>
    </citation>
    <scope>NUCLEOTIDE SEQUENCE [LARGE SCALE GENOMIC DNA]</scope>
    <source>
        <strain evidence="1 2">CBS 129764</strain>
    </source>
</reference>